<feature type="compositionally biased region" description="Low complexity" evidence="1">
    <location>
        <begin position="21"/>
        <end position="40"/>
    </location>
</feature>
<dbReference type="Pfam" id="PF12502">
    <property type="entry name" value="DUF3710"/>
    <property type="match status" value="1"/>
</dbReference>
<feature type="compositionally biased region" description="Basic and acidic residues" evidence="1">
    <location>
        <begin position="1"/>
        <end position="15"/>
    </location>
</feature>
<evidence type="ECO:0000313" key="2">
    <source>
        <dbReference type="EMBL" id="QPL04531.1"/>
    </source>
</evidence>
<dbReference type="RefSeq" id="WP_166854876.1">
    <property type="nucleotide sequence ID" value="NZ_CP063989.1"/>
</dbReference>
<name>A0A7T0LIS9_9ACTO</name>
<sequence>MGLFSRRRDEARAVDTDEETTPAGTDAAAGAGTGAASATGPWDAAAAPDTPRIDLGSLRVPAVDGMQMRLDQPREGGSPVALVLALGGSTLELRAFAAPRSDGIWEELRADITAELTRAHASLKVLQGPHGTELLAQVPVRSPEGDRSSVPARFIGVDGPRWFLRGVLQGRAATDDEAAAALREVFDDVVVVRDSQARPPREVLPLHVPGAAPAPVVENLPGLAPLEPGPTIAEVR</sequence>
<dbReference type="Proteomes" id="UP000594637">
    <property type="component" value="Chromosome"/>
</dbReference>
<evidence type="ECO:0000256" key="1">
    <source>
        <dbReference type="SAM" id="MobiDB-lite"/>
    </source>
</evidence>
<evidence type="ECO:0000313" key="3">
    <source>
        <dbReference type="Proteomes" id="UP000594637"/>
    </source>
</evidence>
<dbReference type="EMBL" id="CP063989">
    <property type="protein sequence ID" value="QPL04531.1"/>
    <property type="molecule type" value="Genomic_DNA"/>
</dbReference>
<dbReference type="InterPro" id="IPR022183">
    <property type="entry name" value="DUF3710"/>
</dbReference>
<gene>
    <name evidence="2" type="ORF">ID810_06870</name>
</gene>
<organism evidence="2 3">
    <name type="scientific">Actinomyces respiraculi</name>
    <dbReference type="NCBI Taxonomy" id="2744574"/>
    <lineage>
        <taxon>Bacteria</taxon>
        <taxon>Bacillati</taxon>
        <taxon>Actinomycetota</taxon>
        <taxon>Actinomycetes</taxon>
        <taxon>Actinomycetales</taxon>
        <taxon>Actinomycetaceae</taxon>
        <taxon>Actinomyces</taxon>
    </lineage>
</organism>
<feature type="region of interest" description="Disordered" evidence="1">
    <location>
        <begin position="1"/>
        <end position="54"/>
    </location>
</feature>
<reference evidence="2 3" key="1">
    <citation type="submission" date="2020-11" db="EMBL/GenBank/DDBJ databases">
        <title>Actinomyces sp. ZJ750.</title>
        <authorList>
            <person name="Zhou J."/>
        </authorList>
    </citation>
    <scope>NUCLEOTIDE SEQUENCE [LARGE SCALE GENOMIC DNA]</scope>
    <source>
        <strain evidence="2 3">ZJ750</strain>
    </source>
</reference>
<dbReference type="AlphaFoldDB" id="A0A7T0LIS9"/>
<protein>
    <submittedName>
        <fullName evidence="2">DUF3710 domain-containing protein</fullName>
    </submittedName>
</protein>
<accession>A0A7T0LIS9</accession>
<proteinExistence type="predicted"/>
<keyword evidence="3" id="KW-1185">Reference proteome</keyword>
<dbReference type="KEGG" id="arep:ID810_06870"/>